<dbReference type="HAMAP" id="MF_01398">
    <property type="entry name" value="ATP_synth_b_bprime"/>
    <property type="match status" value="1"/>
</dbReference>
<keyword evidence="8 13" id="KW-0472">Membrane</keyword>
<dbReference type="eggNOG" id="COG0711">
    <property type="taxonomic scope" value="Bacteria"/>
</dbReference>
<evidence type="ECO:0000256" key="12">
    <source>
        <dbReference type="ARBA" id="ARBA00037847"/>
    </source>
</evidence>
<evidence type="ECO:0000313" key="18">
    <source>
        <dbReference type="Proteomes" id="UP000004949"/>
    </source>
</evidence>
<evidence type="ECO:0000256" key="16">
    <source>
        <dbReference type="SAM" id="SignalP"/>
    </source>
</evidence>
<evidence type="ECO:0000256" key="7">
    <source>
        <dbReference type="ARBA" id="ARBA00023065"/>
    </source>
</evidence>
<evidence type="ECO:0000256" key="4">
    <source>
        <dbReference type="ARBA" id="ARBA00022692"/>
    </source>
</evidence>
<accession>G6XKJ0</accession>
<evidence type="ECO:0000256" key="5">
    <source>
        <dbReference type="ARBA" id="ARBA00022781"/>
    </source>
</evidence>
<proteinExistence type="inferred from homology"/>
<keyword evidence="9 13" id="KW-0066">ATP synthesis</keyword>
<dbReference type="GO" id="GO:0045259">
    <property type="term" value="C:proton-transporting ATP synthase complex"/>
    <property type="evidence" value="ECO:0007669"/>
    <property type="project" value="UniProtKB-KW"/>
</dbReference>
<comment type="subunit">
    <text evidence="13">F-type ATPases have 2 components, F(1) - the catalytic core - and F(0) - the membrane proton channel. F(1) has five subunits: alpha(3), beta(3), gamma(1), delta(1), epsilon(1). F(0) has three main subunits: a(1), b(2) and c(10-14). The alpha and beta chains form an alternating ring which encloses part of the gamma chain. F(1) is attached to F(0) by a central stalk formed by the gamma and epsilon chains, while a peripheral stalk is formed by the delta and b chains.</text>
</comment>
<evidence type="ECO:0000256" key="6">
    <source>
        <dbReference type="ARBA" id="ARBA00022989"/>
    </source>
</evidence>
<evidence type="ECO:0000256" key="14">
    <source>
        <dbReference type="RuleBase" id="RU003848"/>
    </source>
</evidence>
<feature type="chain" id="PRO_5003489633" description="ATP synthase subunit b" evidence="16">
    <location>
        <begin position="24"/>
        <end position="187"/>
    </location>
</feature>
<comment type="caution">
    <text evidence="17">The sequence shown here is derived from an EMBL/GenBank/DDBJ whole genome shotgun (WGS) entry which is preliminary data.</text>
</comment>
<dbReference type="Proteomes" id="UP000004949">
    <property type="component" value="Unassembled WGS sequence"/>
</dbReference>
<evidence type="ECO:0000256" key="2">
    <source>
        <dbReference type="ARBA" id="ARBA00022448"/>
    </source>
</evidence>
<dbReference type="Pfam" id="PF00430">
    <property type="entry name" value="ATP-synt_B"/>
    <property type="match status" value="1"/>
</dbReference>
<feature type="coiled-coil region" evidence="15">
    <location>
        <begin position="80"/>
        <end position="148"/>
    </location>
</feature>
<keyword evidence="7 13" id="KW-0406">Ion transport</keyword>
<dbReference type="PANTHER" id="PTHR33445">
    <property type="entry name" value="ATP SYNTHASE SUBUNIT B', CHLOROPLASTIC"/>
    <property type="match status" value="1"/>
</dbReference>
<keyword evidence="16" id="KW-0732">Signal</keyword>
<dbReference type="GO" id="GO:0012505">
    <property type="term" value="C:endomembrane system"/>
    <property type="evidence" value="ECO:0007669"/>
    <property type="project" value="UniProtKB-SubCell"/>
</dbReference>
<gene>
    <name evidence="13" type="primary">atpF</name>
    <name evidence="17" type="ORF">GMO_20060</name>
</gene>
<feature type="transmembrane region" description="Helical" evidence="13">
    <location>
        <begin position="39"/>
        <end position="59"/>
    </location>
</feature>
<dbReference type="GO" id="GO:0046933">
    <property type="term" value="F:proton-transporting ATP synthase activity, rotational mechanism"/>
    <property type="evidence" value="ECO:0007669"/>
    <property type="project" value="UniProtKB-UniRule"/>
</dbReference>
<dbReference type="OrthoDB" id="7271837at2"/>
<comment type="similarity">
    <text evidence="1 13 14">Belongs to the ATPase B chain family.</text>
</comment>
<evidence type="ECO:0000256" key="13">
    <source>
        <dbReference type="HAMAP-Rule" id="MF_01398"/>
    </source>
</evidence>
<dbReference type="GO" id="GO:0005886">
    <property type="term" value="C:plasma membrane"/>
    <property type="evidence" value="ECO:0007669"/>
    <property type="project" value="UniProtKB-SubCell"/>
</dbReference>
<keyword evidence="6 13" id="KW-1133">Transmembrane helix</keyword>
<evidence type="ECO:0000256" key="10">
    <source>
        <dbReference type="ARBA" id="ARBA00025198"/>
    </source>
</evidence>
<comment type="function">
    <text evidence="10 13">F(1)F(0) ATP synthase produces ATP from ADP in the presence of a proton or sodium gradient. F-type ATPases consist of two structural domains, F(1) containing the extramembraneous catalytic core and F(0) containing the membrane proton channel, linked together by a central stalk and a peripheral stalk. During catalysis, ATP synthesis in the catalytic domain of F(1) is coupled via a rotary mechanism of the central stalk subunits to proton translocation.</text>
</comment>
<evidence type="ECO:0000256" key="1">
    <source>
        <dbReference type="ARBA" id="ARBA00005513"/>
    </source>
</evidence>
<comment type="function">
    <text evidence="11">Component of the F(0) channel, it forms part of the peripheral stalk, linking F(1) to F(0). The b'-subunit is a diverged and duplicated form of b found in plants and photosynthetic bacteria.</text>
</comment>
<keyword evidence="2 13" id="KW-0813">Transport</keyword>
<dbReference type="EMBL" id="AGQV01000006">
    <property type="protein sequence ID" value="EHH67786.1"/>
    <property type="molecule type" value="Genomic_DNA"/>
</dbReference>
<keyword evidence="13" id="KW-1003">Cell membrane</keyword>
<evidence type="ECO:0000256" key="15">
    <source>
        <dbReference type="SAM" id="Coils"/>
    </source>
</evidence>
<dbReference type="RefSeq" id="WP_008852153.1">
    <property type="nucleotide sequence ID" value="NZ_AGQV01000006.1"/>
</dbReference>
<reference evidence="17 18" key="1">
    <citation type="submission" date="2011-10" db="EMBL/GenBank/DDBJ databases">
        <title>Genome sequence of Gluconobacter morbifer G707, isolated from Drosophila gut.</title>
        <authorList>
            <person name="Lee W.-J."/>
            <person name="Kim E.-K."/>
        </authorList>
    </citation>
    <scope>NUCLEOTIDE SEQUENCE [LARGE SCALE GENOMIC DNA]</scope>
    <source>
        <strain evidence="17 18">G707</strain>
    </source>
</reference>
<dbReference type="STRING" id="1088869.GMO_20060"/>
<keyword evidence="4 13" id="KW-0812">Transmembrane</keyword>
<evidence type="ECO:0000256" key="9">
    <source>
        <dbReference type="ARBA" id="ARBA00023310"/>
    </source>
</evidence>
<dbReference type="PATRIC" id="fig|1088869.3.peg.2001"/>
<organism evidence="17 18">
    <name type="scientific">Gluconobacter morbifer G707</name>
    <dbReference type="NCBI Taxonomy" id="1088869"/>
    <lineage>
        <taxon>Bacteria</taxon>
        <taxon>Pseudomonadati</taxon>
        <taxon>Pseudomonadota</taxon>
        <taxon>Alphaproteobacteria</taxon>
        <taxon>Acetobacterales</taxon>
        <taxon>Acetobacteraceae</taxon>
        <taxon>Gluconobacter</taxon>
    </lineage>
</organism>
<dbReference type="PANTHER" id="PTHR33445:SF1">
    <property type="entry name" value="ATP SYNTHASE SUBUNIT B"/>
    <property type="match status" value="1"/>
</dbReference>
<keyword evidence="18" id="KW-1185">Reference proteome</keyword>
<dbReference type="InterPro" id="IPR002146">
    <property type="entry name" value="ATP_synth_b/b'su_bac/chlpt"/>
</dbReference>
<comment type="subcellular location">
    <subcellularLocation>
        <location evidence="13">Cell membrane</location>
        <topology evidence="13">Single-pass membrane protein</topology>
    </subcellularLocation>
    <subcellularLocation>
        <location evidence="12">Endomembrane system</location>
        <topology evidence="12">Single-pass membrane protein</topology>
    </subcellularLocation>
</comment>
<dbReference type="CDD" id="cd06503">
    <property type="entry name" value="ATP-synt_Fo_b"/>
    <property type="match status" value="1"/>
</dbReference>
<keyword evidence="15" id="KW-0175">Coiled coil</keyword>
<name>G6XKJ0_9PROT</name>
<dbReference type="AlphaFoldDB" id="G6XKJ0"/>
<evidence type="ECO:0000313" key="17">
    <source>
        <dbReference type="EMBL" id="EHH67786.1"/>
    </source>
</evidence>
<protein>
    <recommendedName>
        <fullName evidence="13">ATP synthase subunit b</fullName>
    </recommendedName>
    <alternativeName>
        <fullName evidence="13">ATP synthase F(0) sector subunit b</fullName>
    </alternativeName>
    <alternativeName>
        <fullName evidence="13">ATPase subunit I</fullName>
    </alternativeName>
    <alternativeName>
        <fullName evidence="13">F-type ATPase subunit b</fullName>
        <shortName evidence="13">F-ATPase subunit b</shortName>
    </alternativeName>
</protein>
<evidence type="ECO:0000256" key="3">
    <source>
        <dbReference type="ARBA" id="ARBA00022547"/>
    </source>
</evidence>
<feature type="signal peptide" evidence="16">
    <location>
        <begin position="1"/>
        <end position="23"/>
    </location>
</feature>
<evidence type="ECO:0000256" key="8">
    <source>
        <dbReference type="ARBA" id="ARBA00023136"/>
    </source>
</evidence>
<sequence>MHRTPRLFLFAAPLAAVPVQALAAGMPQLNVHDPLLIGQVVWGAVIFAGFYLVVSRSALPRIERVLSDRRTRIQNDLDIARRAKAEADKATADLVRARHEAAAQARANIERIQNEARTNAEAHAAATAKRLESEIASAENQIAQSREQALSSVPQIATGTAQALVTRLLGTQQDEQTVASAVERASA</sequence>
<keyword evidence="3 13" id="KW-0138">CF(0)</keyword>
<keyword evidence="5 13" id="KW-0375">Hydrogen ion transport</keyword>
<dbReference type="InterPro" id="IPR050059">
    <property type="entry name" value="ATP_synthase_B_chain"/>
</dbReference>
<evidence type="ECO:0000256" key="11">
    <source>
        <dbReference type="ARBA" id="ARBA00025614"/>
    </source>
</evidence>
<dbReference type="GO" id="GO:0046961">
    <property type="term" value="F:proton-transporting ATPase activity, rotational mechanism"/>
    <property type="evidence" value="ECO:0007669"/>
    <property type="project" value="TreeGrafter"/>
</dbReference>